<gene>
    <name evidence="6" type="primary">pleD_2</name>
    <name evidence="6" type="ORF">MSP8886_02354</name>
</gene>
<organism evidence="6 7">
    <name type="scientific">Marinomonas spartinae</name>
    <dbReference type="NCBI Taxonomy" id="1792290"/>
    <lineage>
        <taxon>Bacteria</taxon>
        <taxon>Pseudomonadati</taxon>
        <taxon>Pseudomonadota</taxon>
        <taxon>Gammaproteobacteria</taxon>
        <taxon>Oceanospirillales</taxon>
        <taxon>Oceanospirillaceae</taxon>
        <taxon>Marinomonas</taxon>
    </lineage>
</organism>
<dbReference type="PROSITE" id="PS50887">
    <property type="entry name" value="GGDEF"/>
    <property type="match status" value="1"/>
</dbReference>
<dbReference type="PANTHER" id="PTHR45138:SF9">
    <property type="entry name" value="DIGUANYLATE CYCLASE DGCM-RELATED"/>
    <property type="match status" value="1"/>
</dbReference>
<dbReference type="SUPFAM" id="SSF55073">
    <property type="entry name" value="Nucleotide cyclase"/>
    <property type="match status" value="1"/>
</dbReference>
<dbReference type="Pfam" id="PF00990">
    <property type="entry name" value="GGDEF"/>
    <property type="match status" value="1"/>
</dbReference>
<proteinExistence type="predicted"/>
<dbReference type="PANTHER" id="PTHR45138">
    <property type="entry name" value="REGULATORY COMPONENTS OF SENSORY TRANSDUCTION SYSTEM"/>
    <property type="match status" value="1"/>
</dbReference>
<evidence type="ECO:0000256" key="1">
    <source>
        <dbReference type="ARBA" id="ARBA00012528"/>
    </source>
</evidence>
<accession>A0A1A8TG85</accession>
<dbReference type="EC" id="2.7.7.65" evidence="1"/>
<dbReference type="RefSeq" id="WP_067016580.1">
    <property type="nucleotide sequence ID" value="NZ_FLOB01000004.1"/>
</dbReference>
<dbReference type="Pfam" id="PF00072">
    <property type="entry name" value="Response_reg"/>
    <property type="match status" value="2"/>
</dbReference>
<evidence type="ECO:0000259" key="4">
    <source>
        <dbReference type="PROSITE" id="PS50110"/>
    </source>
</evidence>
<dbReference type="Proteomes" id="UP000092544">
    <property type="component" value="Unassembled WGS sequence"/>
</dbReference>
<dbReference type="SMART" id="SM00267">
    <property type="entry name" value="GGDEF"/>
    <property type="match status" value="1"/>
</dbReference>
<keyword evidence="3" id="KW-0597">Phosphoprotein</keyword>
<dbReference type="Gene3D" id="3.30.70.270">
    <property type="match status" value="1"/>
</dbReference>
<dbReference type="Gene3D" id="3.40.50.2300">
    <property type="match status" value="2"/>
</dbReference>
<feature type="modified residue" description="4-aspartylphosphate" evidence="3">
    <location>
        <position position="178"/>
    </location>
</feature>
<comment type="catalytic activity">
    <reaction evidence="2">
        <text>2 GTP = 3',3'-c-di-GMP + 2 diphosphate</text>
        <dbReference type="Rhea" id="RHEA:24898"/>
        <dbReference type="ChEBI" id="CHEBI:33019"/>
        <dbReference type="ChEBI" id="CHEBI:37565"/>
        <dbReference type="ChEBI" id="CHEBI:58805"/>
        <dbReference type="EC" id="2.7.7.65"/>
    </reaction>
</comment>
<dbReference type="EMBL" id="FLOB01000004">
    <property type="protein sequence ID" value="SBS32126.1"/>
    <property type="molecule type" value="Genomic_DNA"/>
</dbReference>
<name>A0A1A8TG85_9GAMM</name>
<dbReference type="GO" id="GO:0052621">
    <property type="term" value="F:diguanylate cyclase activity"/>
    <property type="evidence" value="ECO:0007669"/>
    <property type="project" value="UniProtKB-EC"/>
</dbReference>
<reference evidence="6 7" key="1">
    <citation type="submission" date="2016-06" db="EMBL/GenBank/DDBJ databases">
        <authorList>
            <person name="Kjaerup R.B."/>
            <person name="Dalgaard T.S."/>
            <person name="Juul-Madsen H.R."/>
        </authorList>
    </citation>
    <scope>NUCLEOTIDE SEQUENCE [LARGE SCALE GENOMIC DNA]</scope>
    <source>
        <strain evidence="6 7">CECT 8886</strain>
    </source>
</reference>
<evidence type="ECO:0000256" key="2">
    <source>
        <dbReference type="ARBA" id="ARBA00034247"/>
    </source>
</evidence>
<dbReference type="PROSITE" id="PS50110">
    <property type="entry name" value="RESPONSE_REGULATORY"/>
    <property type="match status" value="2"/>
</dbReference>
<dbReference type="PROSITE" id="PS51257">
    <property type="entry name" value="PROKAR_LIPOPROTEIN"/>
    <property type="match status" value="1"/>
</dbReference>
<dbReference type="AlphaFoldDB" id="A0A1A8TG85"/>
<feature type="domain" description="GGDEF" evidence="5">
    <location>
        <begin position="288"/>
        <end position="413"/>
    </location>
</feature>
<dbReference type="NCBIfam" id="TIGR00254">
    <property type="entry name" value="GGDEF"/>
    <property type="match status" value="1"/>
</dbReference>
<keyword evidence="7" id="KW-1185">Reference proteome</keyword>
<evidence type="ECO:0000259" key="5">
    <source>
        <dbReference type="PROSITE" id="PS50887"/>
    </source>
</evidence>
<dbReference type="GO" id="GO:0000160">
    <property type="term" value="P:phosphorelay signal transduction system"/>
    <property type="evidence" value="ECO:0007669"/>
    <property type="project" value="InterPro"/>
</dbReference>
<dbReference type="InterPro" id="IPR011006">
    <property type="entry name" value="CheY-like_superfamily"/>
</dbReference>
<protein>
    <recommendedName>
        <fullName evidence="1">diguanylate cyclase</fullName>
        <ecNumber evidence="1">2.7.7.65</ecNumber>
    </recommendedName>
</protein>
<dbReference type="CDD" id="cd01949">
    <property type="entry name" value="GGDEF"/>
    <property type="match status" value="1"/>
</dbReference>
<sequence length="413" mass="46784">MVYKILVVEDSPVVQNVLKHLLSQLTVYVPIVCSCYKEAEATLASQNGDEFFAAIVDLNLPDATNGEVVDLVLESGVSCIVLTGNFNDDLRLELLNKGVLDYITKDSRYSFDHVMKVIERLRKNQHIKALVADDSHTSRLFVKTLLEQYRFNVVEAEDGQQALAKLEEDPEIRLFITDHNMPLINGYDLVRMLRHNNRFKDLVVIGLSTGHNSALSAKFIKAGANDFLKKPFYHEEFHCRITHNLESQEMLETIRDLANIDVLTKLKNRRYLFDEGESFYQQALSHGDGGGFAMIDIDHFKFVNDTYGHMIGDSLLELVGKEISLAFPESLTCRFGGEEFCVVSNESDDVFEQKLVDFQASLRTKEFTGAKIKVTCSIGVCHQKQDSLDDAVRVADKKLYEAKNNGRDRIELD</sequence>
<feature type="modified residue" description="4-aspartylphosphate" evidence="3">
    <location>
        <position position="57"/>
    </location>
</feature>
<dbReference type="InterPro" id="IPR000160">
    <property type="entry name" value="GGDEF_dom"/>
</dbReference>
<dbReference type="STRING" id="1792290.MSP8886_02354"/>
<dbReference type="InterPro" id="IPR050469">
    <property type="entry name" value="Diguanylate_Cyclase"/>
</dbReference>
<dbReference type="SMART" id="SM00448">
    <property type="entry name" value="REC"/>
    <property type="match status" value="2"/>
</dbReference>
<dbReference type="OrthoDB" id="9812260at2"/>
<evidence type="ECO:0000313" key="7">
    <source>
        <dbReference type="Proteomes" id="UP000092544"/>
    </source>
</evidence>
<dbReference type="InterPro" id="IPR043128">
    <property type="entry name" value="Rev_trsase/Diguanyl_cyclase"/>
</dbReference>
<evidence type="ECO:0000313" key="6">
    <source>
        <dbReference type="EMBL" id="SBS32126.1"/>
    </source>
</evidence>
<feature type="domain" description="Response regulatory" evidence="4">
    <location>
        <begin position="128"/>
        <end position="245"/>
    </location>
</feature>
<feature type="domain" description="Response regulatory" evidence="4">
    <location>
        <begin position="4"/>
        <end position="120"/>
    </location>
</feature>
<dbReference type="InterPro" id="IPR001789">
    <property type="entry name" value="Sig_transdc_resp-reg_receiver"/>
</dbReference>
<evidence type="ECO:0000256" key="3">
    <source>
        <dbReference type="PROSITE-ProRule" id="PRU00169"/>
    </source>
</evidence>
<dbReference type="InterPro" id="IPR029787">
    <property type="entry name" value="Nucleotide_cyclase"/>
</dbReference>
<dbReference type="SUPFAM" id="SSF52172">
    <property type="entry name" value="CheY-like"/>
    <property type="match status" value="2"/>
</dbReference>